<evidence type="ECO:0000256" key="6">
    <source>
        <dbReference type="ARBA" id="ARBA00022821"/>
    </source>
</evidence>
<proteinExistence type="inferred from homology"/>
<dbReference type="InterPro" id="IPR001574">
    <property type="entry name" value="Ribosome_inactivat_prot"/>
</dbReference>
<dbReference type="GO" id="GO:0090729">
    <property type="term" value="F:toxin activity"/>
    <property type="evidence" value="ECO:0007669"/>
    <property type="project" value="UniProtKB-KW"/>
</dbReference>
<evidence type="ECO:0000256" key="9">
    <source>
        <dbReference type="RuleBase" id="RU004915"/>
    </source>
</evidence>
<evidence type="ECO:0000313" key="12">
    <source>
        <dbReference type="Proteomes" id="UP000823388"/>
    </source>
</evidence>
<evidence type="ECO:0000256" key="10">
    <source>
        <dbReference type="SAM" id="MobiDB-lite"/>
    </source>
</evidence>
<dbReference type="AlphaFoldDB" id="A0A8T0TDL0"/>
<dbReference type="InterPro" id="IPR036041">
    <property type="entry name" value="Ribosome-inact_prot_sf"/>
</dbReference>
<dbReference type="EMBL" id="CM029044">
    <property type="protein sequence ID" value="KAG2608337.1"/>
    <property type="molecule type" value="Genomic_DNA"/>
</dbReference>
<evidence type="ECO:0000256" key="4">
    <source>
        <dbReference type="ARBA" id="ARBA00022656"/>
    </source>
</evidence>
<dbReference type="GO" id="GO:0030598">
    <property type="term" value="F:rRNA N-glycosylase activity"/>
    <property type="evidence" value="ECO:0007669"/>
    <property type="project" value="UniProtKB-EC"/>
</dbReference>
<evidence type="ECO:0000256" key="7">
    <source>
        <dbReference type="ARBA" id="ARBA00023193"/>
    </source>
</evidence>
<evidence type="ECO:0000256" key="8">
    <source>
        <dbReference type="ARBA" id="ARBA00030788"/>
    </source>
</evidence>
<feature type="region of interest" description="Disordered" evidence="10">
    <location>
        <begin position="1"/>
        <end position="21"/>
    </location>
</feature>
<evidence type="ECO:0000256" key="1">
    <source>
        <dbReference type="ARBA" id="ARBA00000237"/>
    </source>
</evidence>
<evidence type="ECO:0000256" key="2">
    <source>
        <dbReference type="ARBA" id="ARBA00008544"/>
    </source>
</evidence>
<comment type="similarity">
    <text evidence="2">Belongs to the ribosome-inactivating protein family. Type 1 RIP subfamily.</text>
</comment>
<comment type="catalytic activity">
    <reaction evidence="1 9">
        <text>Endohydrolysis of the N-glycosidic bond at one specific adenosine on the 28S rRNA.</text>
        <dbReference type="EC" id="3.2.2.22"/>
    </reaction>
</comment>
<feature type="region of interest" description="Disordered" evidence="10">
    <location>
        <begin position="403"/>
        <end position="429"/>
    </location>
</feature>
<dbReference type="GO" id="GO:0006952">
    <property type="term" value="P:defense response"/>
    <property type="evidence" value="ECO:0007669"/>
    <property type="project" value="UniProtKB-KW"/>
</dbReference>
<feature type="region of interest" description="Disordered" evidence="10">
    <location>
        <begin position="249"/>
        <end position="274"/>
    </location>
</feature>
<gene>
    <name evidence="11" type="ORF">PVAP13_4NG315100</name>
</gene>
<dbReference type="Proteomes" id="UP000823388">
    <property type="component" value="Chromosome 4N"/>
</dbReference>
<dbReference type="SUPFAM" id="SSF56371">
    <property type="entry name" value="Ribosome inactivating proteins (RIP)"/>
    <property type="match status" value="1"/>
</dbReference>
<comment type="caution">
    <text evidence="11">The sequence shown here is derived from an EMBL/GenBank/DDBJ whole genome shotgun (WGS) entry which is preliminary data.</text>
</comment>
<keyword evidence="5 9" id="KW-0378">Hydrolase</keyword>
<dbReference type="GO" id="GO:0017148">
    <property type="term" value="P:negative regulation of translation"/>
    <property type="evidence" value="ECO:0007669"/>
    <property type="project" value="UniProtKB-KW"/>
</dbReference>
<keyword evidence="12" id="KW-1185">Reference proteome</keyword>
<evidence type="ECO:0000313" key="11">
    <source>
        <dbReference type="EMBL" id="KAG2608337.1"/>
    </source>
</evidence>
<keyword evidence="6 9" id="KW-0611">Plant defense</keyword>
<keyword evidence="7 9" id="KW-0652">Protein synthesis inhibitor</keyword>
<sequence>MKFSGKEAPATHLAARRPPRPRRLLHHRSKCAPTTSRCAAATEQTSLPLAVAGRPSPLLSHGLKELFAEDPYDTLLRNLYQPRQLGLSEVPVYLYDLAKCPEIEFPAMTKARLGRFRCLALLLLGDHLVPVLPLRNPDTGISHHILRLIDSSNPSFKVDLLFRDSDLYFAGFRRAIVSPEGEEQWGEWFIYGDLIADGSAPEFLNAVNMGLGSAHRSRDVTRAGGENAMQDMFFTLARFEDRVRIIKNGEHPAEPQADEAENEPTGENKDAKNYREARMTTKLKSDLERAVARVIVVFSEALRFRSLYNEILKRLTELRWDDAQTLHPRLWKLINGWGTLSNFMQKMLHDEGTLDLATVLPSKLSMPFGFATMTIGDLIGPQGELMVAKRDLDHISQEALQRRSEVDGAANVQDPGFPSPTATEEEHEF</sequence>
<reference evidence="11" key="1">
    <citation type="submission" date="2020-05" db="EMBL/GenBank/DDBJ databases">
        <title>WGS assembly of Panicum virgatum.</title>
        <authorList>
            <person name="Lovell J.T."/>
            <person name="Jenkins J."/>
            <person name="Shu S."/>
            <person name="Juenger T.E."/>
            <person name="Schmutz J."/>
        </authorList>
    </citation>
    <scope>NUCLEOTIDE SEQUENCE</scope>
    <source>
        <strain evidence="11">AP13</strain>
    </source>
</reference>
<dbReference type="PANTHER" id="PTHR33453">
    <property type="match status" value="1"/>
</dbReference>
<accession>A0A8T0TDL0</accession>
<organism evidence="11 12">
    <name type="scientific">Panicum virgatum</name>
    <name type="common">Blackwell switchgrass</name>
    <dbReference type="NCBI Taxonomy" id="38727"/>
    <lineage>
        <taxon>Eukaryota</taxon>
        <taxon>Viridiplantae</taxon>
        <taxon>Streptophyta</taxon>
        <taxon>Embryophyta</taxon>
        <taxon>Tracheophyta</taxon>
        <taxon>Spermatophyta</taxon>
        <taxon>Magnoliopsida</taxon>
        <taxon>Liliopsida</taxon>
        <taxon>Poales</taxon>
        <taxon>Poaceae</taxon>
        <taxon>PACMAD clade</taxon>
        <taxon>Panicoideae</taxon>
        <taxon>Panicodae</taxon>
        <taxon>Paniceae</taxon>
        <taxon>Panicinae</taxon>
        <taxon>Panicum</taxon>
        <taxon>Panicum sect. Hiantes</taxon>
    </lineage>
</organism>
<dbReference type="PANTHER" id="PTHR33453:SF9">
    <property type="entry name" value="ALBUMIN B-32"/>
    <property type="match status" value="1"/>
</dbReference>
<dbReference type="InterPro" id="IPR016138">
    <property type="entry name" value="Ribosome_inactivat_prot_sub1"/>
</dbReference>
<dbReference type="Gene3D" id="3.40.420.10">
    <property type="entry name" value="Ricin (A subunit), domain 1"/>
    <property type="match status" value="1"/>
</dbReference>
<keyword evidence="4 9" id="KW-0800">Toxin</keyword>
<evidence type="ECO:0000256" key="3">
    <source>
        <dbReference type="ARBA" id="ARBA00012001"/>
    </source>
</evidence>
<name>A0A8T0TDL0_PANVG</name>
<protein>
    <recommendedName>
        <fullName evidence="3">rRNA N-glycosylase</fullName>
        <ecNumber evidence="3">3.2.2.22</ecNumber>
    </recommendedName>
    <alternativeName>
        <fullName evidence="8">rRNA N-glycosidase</fullName>
    </alternativeName>
</protein>
<dbReference type="EC" id="3.2.2.22" evidence="3"/>
<evidence type="ECO:0000256" key="5">
    <source>
        <dbReference type="ARBA" id="ARBA00022801"/>
    </source>
</evidence>
<dbReference type="Pfam" id="PF00161">
    <property type="entry name" value="RIP"/>
    <property type="match status" value="1"/>
</dbReference>